<dbReference type="Pfam" id="PF00583">
    <property type="entry name" value="Acetyltransf_1"/>
    <property type="match status" value="1"/>
</dbReference>
<proteinExistence type="predicted"/>
<dbReference type="Gene3D" id="3.40.630.30">
    <property type="match status" value="1"/>
</dbReference>
<accession>A0A942USP4</accession>
<name>A0A942USP4_9BACI</name>
<dbReference type="PROSITE" id="PS51186">
    <property type="entry name" value="GNAT"/>
    <property type="match status" value="1"/>
</dbReference>
<reference evidence="2 3" key="1">
    <citation type="submission" date="2021-05" db="EMBL/GenBank/DDBJ databases">
        <title>Novel Bacillus species.</title>
        <authorList>
            <person name="Liu G."/>
        </authorList>
    </citation>
    <scope>NUCLEOTIDE SEQUENCE [LARGE SCALE GENOMIC DNA]</scope>
    <source>
        <strain evidence="2 3">FJAT-49682</strain>
    </source>
</reference>
<sequence>MAENVRLVEPSIEFKEAYVEMIAEWIEAGEKMVPFVLRMDTADFDGMLTELAGFKKGIGIPETFVPHTTYWLADENDRIVGCINIRHNLNDRLLKIGGHIGYGVRPSARRKGYASAMLRLALEKAKEMELKKVLVTCNKDNIASAKTIINNGGNLESEYKEESGNIVQRYWIDNYK</sequence>
<dbReference type="Proteomes" id="UP000676456">
    <property type="component" value="Unassembled WGS sequence"/>
</dbReference>
<dbReference type="EMBL" id="JAGYPN010000003">
    <property type="protein sequence ID" value="MBS4224366.1"/>
    <property type="molecule type" value="Genomic_DNA"/>
</dbReference>
<dbReference type="AlphaFoldDB" id="A0A942USP4"/>
<dbReference type="GO" id="GO:0016747">
    <property type="term" value="F:acyltransferase activity, transferring groups other than amino-acyl groups"/>
    <property type="evidence" value="ECO:0007669"/>
    <property type="project" value="InterPro"/>
</dbReference>
<dbReference type="InterPro" id="IPR016181">
    <property type="entry name" value="Acyl_CoA_acyltransferase"/>
</dbReference>
<evidence type="ECO:0000259" key="1">
    <source>
        <dbReference type="PROSITE" id="PS51186"/>
    </source>
</evidence>
<dbReference type="RefSeq" id="WP_213099383.1">
    <property type="nucleotide sequence ID" value="NZ_JAGYPH010000003.1"/>
</dbReference>
<protein>
    <submittedName>
        <fullName evidence="2">GNAT family N-acetyltransferase</fullName>
    </submittedName>
</protein>
<comment type="caution">
    <text evidence="2">The sequence shown here is derived from an EMBL/GenBank/DDBJ whole genome shotgun (WGS) entry which is preliminary data.</text>
</comment>
<keyword evidence="3" id="KW-1185">Reference proteome</keyword>
<evidence type="ECO:0000313" key="3">
    <source>
        <dbReference type="Proteomes" id="UP000676456"/>
    </source>
</evidence>
<dbReference type="CDD" id="cd04301">
    <property type="entry name" value="NAT_SF"/>
    <property type="match status" value="1"/>
</dbReference>
<dbReference type="SUPFAM" id="SSF55729">
    <property type="entry name" value="Acyl-CoA N-acyltransferases (Nat)"/>
    <property type="match status" value="1"/>
</dbReference>
<dbReference type="PANTHER" id="PTHR39173:SF1">
    <property type="entry name" value="ACETYLTRANSFERASE"/>
    <property type="match status" value="1"/>
</dbReference>
<dbReference type="PANTHER" id="PTHR39173">
    <property type="entry name" value="ACETYLTRANSFERASE"/>
    <property type="match status" value="1"/>
</dbReference>
<evidence type="ECO:0000313" key="2">
    <source>
        <dbReference type="EMBL" id="MBS4224366.1"/>
    </source>
</evidence>
<dbReference type="InterPro" id="IPR000182">
    <property type="entry name" value="GNAT_dom"/>
</dbReference>
<feature type="domain" description="N-acetyltransferase" evidence="1">
    <location>
        <begin position="12"/>
        <end position="173"/>
    </location>
</feature>
<organism evidence="2 3">
    <name type="scientific">Lederbergia citrea</name>
    <dbReference type="NCBI Taxonomy" id="2833581"/>
    <lineage>
        <taxon>Bacteria</taxon>
        <taxon>Bacillati</taxon>
        <taxon>Bacillota</taxon>
        <taxon>Bacilli</taxon>
        <taxon>Bacillales</taxon>
        <taxon>Bacillaceae</taxon>
        <taxon>Lederbergia</taxon>
    </lineage>
</organism>
<gene>
    <name evidence="2" type="ORF">KHA91_16720</name>
</gene>